<evidence type="ECO:0000313" key="3">
    <source>
        <dbReference type="Proteomes" id="UP000830116"/>
    </source>
</evidence>
<accession>A0ABY4C883</accession>
<dbReference type="Gene3D" id="2.60.120.10">
    <property type="entry name" value="Jelly Rolls"/>
    <property type="match status" value="1"/>
</dbReference>
<dbReference type="InterPro" id="IPR000595">
    <property type="entry name" value="cNMP-bd_dom"/>
</dbReference>
<dbReference type="CDD" id="cd00038">
    <property type="entry name" value="CAP_ED"/>
    <property type="match status" value="1"/>
</dbReference>
<feature type="domain" description="Cyclic nucleotide-binding" evidence="1">
    <location>
        <begin position="11"/>
        <end position="131"/>
    </location>
</feature>
<dbReference type="InterPro" id="IPR014710">
    <property type="entry name" value="RmlC-like_jellyroll"/>
</dbReference>
<dbReference type="InterPro" id="IPR050397">
    <property type="entry name" value="Env_Response_Regulators"/>
</dbReference>
<dbReference type="SUPFAM" id="SSF51206">
    <property type="entry name" value="cAMP-binding domain-like"/>
    <property type="match status" value="1"/>
</dbReference>
<dbReference type="RefSeq" id="WP_243535163.1">
    <property type="nucleotide sequence ID" value="NZ_CP093442.1"/>
</dbReference>
<dbReference type="Pfam" id="PF00027">
    <property type="entry name" value="cNMP_binding"/>
    <property type="match status" value="1"/>
</dbReference>
<sequence>MDLKMLKSIYLFSEFSDADLQKVASVAELKNFVPGQDIFSVGQEADAFYVVVMGSVKISVSTGGGDEIQIRTLGSGSHFGEMPFIDGGKRSATVQSIESSHIAEIPFAKLSNLFQADPAMALKFYRATAKSLGVRLRATTSDLNAMKELKFQQ</sequence>
<dbReference type="InterPro" id="IPR018490">
    <property type="entry name" value="cNMP-bd_dom_sf"/>
</dbReference>
<evidence type="ECO:0000259" key="1">
    <source>
        <dbReference type="PROSITE" id="PS50042"/>
    </source>
</evidence>
<dbReference type="Proteomes" id="UP000830116">
    <property type="component" value="Chromosome"/>
</dbReference>
<proteinExistence type="predicted"/>
<organism evidence="2 3">
    <name type="scientific">Bdellovibrio reynosensis</name>
    <dbReference type="NCBI Taxonomy" id="2835041"/>
    <lineage>
        <taxon>Bacteria</taxon>
        <taxon>Pseudomonadati</taxon>
        <taxon>Bdellovibrionota</taxon>
        <taxon>Bdellovibrionia</taxon>
        <taxon>Bdellovibrionales</taxon>
        <taxon>Pseudobdellovibrionaceae</taxon>
        <taxon>Bdellovibrio</taxon>
    </lineage>
</organism>
<dbReference type="PANTHER" id="PTHR24567">
    <property type="entry name" value="CRP FAMILY TRANSCRIPTIONAL REGULATORY PROTEIN"/>
    <property type="match status" value="1"/>
</dbReference>
<evidence type="ECO:0000313" key="2">
    <source>
        <dbReference type="EMBL" id="UOE99830.1"/>
    </source>
</evidence>
<keyword evidence="3" id="KW-1185">Reference proteome</keyword>
<name>A0ABY4C883_9BACT</name>
<dbReference type="SMART" id="SM00100">
    <property type="entry name" value="cNMP"/>
    <property type="match status" value="1"/>
</dbReference>
<protein>
    <submittedName>
        <fullName evidence="2">Cyclic nucleotide-binding domain-containing protein</fullName>
    </submittedName>
</protein>
<gene>
    <name evidence="2" type="ORF">MNR06_08990</name>
</gene>
<reference evidence="2" key="1">
    <citation type="submission" date="2022-03" db="EMBL/GenBank/DDBJ databases">
        <title>Genome Identification and Characterization of new species Bdellovibrio reynosense LBG001 sp. nov. from a Mexico soil sample.</title>
        <authorList>
            <person name="Camilli A."/>
            <person name="Ajao Y."/>
            <person name="Guo X."/>
        </authorList>
    </citation>
    <scope>NUCLEOTIDE SEQUENCE</scope>
    <source>
        <strain evidence="2">LBG001</strain>
    </source>
</reference>
<dbReference type="EMBL" id="CP093442">
    <property type="protein sequence ID" value="UOE99830.1"/>
    <property type="molecule type" value="Genomic_DNA"/>
</dbReference>
<dbReference type="PANTHER" id="PTHR24567:SF74">
    <property type="entry name" value="HTH-TYPE TRANSCRIPTIONAL REGULATOR ARCR"/>
    <property type="match status" value="1"/>
</dbReference>
<dbReference type="PROSITE" id="PS50042">
    <property type="entry name" value="CNMP_BINDING_3"/>
    <property type="match status" value="1"/>
</dbReference>